<evidence type="ECO:0000313" key="1">
    <source>
        <dbReference type="EMBL" id="KAJ8875901.1"/>
    </source>
</evidence>
<protein>
    <submittedName>
        <fullName evidence="1">Uncharacterized protein</fullName>
    </submittedName>
</protein>
<comment type="caution">
    <text evidence="1">The sequence shown here is derived from an EMBL/GenBank/DDBJ whole genome shotgun (WGS) entry which is preliminary data.</text>
</comment>
<accession>A0ABQ9GV73</accession>
<name>A0ABQ9GV73_9NEOP</name>
<organism evidence="1 2">
    <name type="scientific">Dryococelus australis</name>
    <dbReference type="NCBI Taxonomy" id="614101"/>
    <lineage>
        <taxon>Eukaryota</taxon>
        <taxon>Metazoa</taxon>
        <taxon>Ecdysozoa</taxon>
        <taxon>Arthropoda</taxon>
        <taxon>Hexapoda</taxon>
        <taxon>Insecta</taxon>
        <taxon>Pterygota</taxon>
        <taxon>Neoptera</taxon>
        <taxon>Polyneoptera</taxon>
        <taxon>Phasmatodea</taxon>
        <taxon>Verophasmatodea</taxon>
        <taxon>Anareolatae</taxon>
        <taxon>Phasmatidae</taxon>
        <taxon>Eurycanthinae</taxon>
        <taxon>Dryococelus</taxon>
    </lineage>
</organism>
<dbReference type="Proteomes" id="UP001159363">
    <property type="component" value="Chromosome 8"/>
</dbReference>
<sequence length="123" mass="14593">MYTAYQEALFMLEHNVSGREGMEWQRARLLRDLEAIMQKRKDIAAARERRLEERPQSDEDDDSWLEQLENALFEQEAVSIERQNAYIILYNSHEIRERIDGMRLQACPTSEIPDQRVLLPSNI</sequence>
<proteinExistence type="predicted"/>
<dbReference type="EMBL" id="JARBHB010000009">
    <property type="protein sequence ID" value="KAJ8875901.1"/>
    <property type="molecule type" value="Genomic_DNA"/>
</dbReference>
<gene>
    <name evidence="1" type="ORF">PR048_023808</name>
</gene>
<reference evidence="1 2" key="1">
    <citation type="submission" date="2023-02" db="EMBL/GenBank/DDBJ databases">
        <title>LHISI_Scaffold_Assembly.</title>
        <authorList>
            <person name="Stuart O.P."/>
            <person name="Cleave R."/>
            <person name="Magrath M.J.L."/>
            <person name="Mikheyev A.S."/>
        </authorList>
    </citation>
    <scope>NUCLEOTIDE SEQUENCE [LARGE SCALE GENOMIC DNA]</scope>
    <source>
        <strain evidence="1">Daus_M_001</strain>
        <tissue evidence="1">Leg muscle</tissue>
    </source>
</reference>
<evidence type="ECO:0000313" key="2">
    <source>
        <dbReference type="Proteomes" id="UP001159363"/>
    </source>
</evidence>
<keyword evidence="2" id="KW-1185">Reference proteome</keyword>